<evidence type="ECO:0000256" key="2">
    <source>
        <dbReference type="ARBA" id="ARBA00022475"/>
    </source>
</evidence>
<evidence type="ECO:0000313" key="11">
    <source>
        <dbReference type="EMBL" id="KAL0821457.1"/>
    </source>
</evidence>
<evidence type="ECO:0000256" key="10">
    <source>
        <dbReference type="RuleBase" id="RU351113"/>
    </source>
</evidence>
<dbReference type="Pfam" id="PF02949">
    <property type="entry name" value="7tm_6"/>
    <property type="match status" value="1"/>
</dbReference>
<sequence>MFPTQKFGAKPGLGTELRKFGLAYCDLPTLIDNMATFLRVLTLNIDIRHKEPIPIFSYIITFVTAGSYAYVWVASAIWFVMERCIATRDILRAIIMFSLCISSEIGNAKFFYIYYYRKIIRKLLNESLSFDATIVPGSRYAMNVLKTMRKAKIRAMIFWFTLMGNGLIYVGKPIITPGRHFMDDIFTIYGLEPMQKSPNYEFGYALVGASVWFLCYVPANVTAVLIVVAGYIEAQMLALTQELLHVWSDAEQYYKNLNFTVLKRGSFVDVNYKKRVLNEFVTKRLVDIIQKHARNVYLLQLLEDVFRGAIALEFLLLVLGLIAELLGGLENTFLEMPYAFVQVAMDCWTGQRVMDASAQFAAAVYACQWEMFDVANMKIVLLMLASAQKTMKLSAGGVTMLSFESLMAVVRSIYSAYTTLQSTLKMNVHIK</sequence>
<keyword evidence="8 10" id="KW-0675">Receptor</keyword>
<feature type="transmembrane region" description="Helical" evidence="10">
    <location>
        <begin position="156"/>
        <end position="175"/>
    </location>
</feature>
<evidence type="ECO:0000256" key="3">
    <source>
        <dbReference type="ARBA" id="ARBA00022606"/>
    </source>
</evidence>
<keyword evidence="9 10" id="KW-0807">Transducer</keyword>
<name>A0ABD0SNT9_LOXSC</name>
<dbReference type="AlphaFoldDB" id="A0ABD0SNT9"/>
<keyword evidence="7 10" id="KW-0472">Membrane</keyword>
<accession>A0ABD0SNT9</accession>
<dbReference type="PANTHER" id="PTHR21137">
    <property type="entry name" value="ODORANT RECEPTOR"/>
    <property type="match status" value="1"/>
</dbReference>
<gene>
    <name evidence="11" type="ORF">ABMA28_004928</name>
</gene>
<dbReference type="PANTHER" id="PTHR21137:SF35">
    <property type="entry name" value="ODORANT RECEPTOR 19A-RELATED"/>
    <property type="match status" value="1"/>
</dbReference>
<dbReference type="InterPro" id="IPR004117">
    <property type="entry name" value="7tm6_olfct_rcpt"/>
</dbReference>
<keyword evidence="3 10" id="KW-0716">Sensory transduction</keyword>
<comment type="caution">
    <text evidence="10">Lacks conserved residue(s) required for the propagation of feature annotation.</text>
</comment>
<evidence type="ECO:0000256" key="8">
    <source>
        <dbReference type="ARBA" id="ARBA00023170"/>
    </source>
</evidence>
<organism evidence="11 12">
    <name type="scientific">Loxostege sticticalis</name>
    <name type="common">Beet webworm moth</name>
    <dbReference type="NCBI Taxonomy" id="481309"/>
    <lineage>
        <taxon>Eukaryota</taxon>
        <taxon>Metazoa</taxon>
        <taxon>Ecdysozoa</taxon>
        <taxon>Arthropoda</taxon>
        <taxon>Hexapoda</taxon>
        <taxon>Insecta</taxon>
        <taxon>Pterygota</taxon>
        <taxon>Neoptera</taxon>
        <taxon>Endopterygota</taxon>
        <taxon>Lepidoptera</taxon>
        <taxon>Glossata</taxon>
        <taxon>Ditrysia</taxon>
        <taxon>Pyraloidea</taxon>
        <taxon>Crambidae</taxon>
        <taxon>Pyraustinae</taxon>
        <taxon>Loxostege</taxon>
    </lineage>
</organism>
<dbReference type="GO" id="GO:0005886">
    <property type="term" value="C:plasma membrane"/>
    <property type="evidence" value="ECO:0007669"/>
    <property type="project" value="UniProtKB-SubCell"/>
</dbReference>
<feature type="transmembrane region" description="Helical" evidence="10">
    <location>
        <begin position="309"/>
        <end position="329"/>
    </location>
</feature>
<feature type="transmembrane region" description="Helical" evidence="10">
    <location>
        <begin position="55"/>
        <end position="81"/>
    </location>
</feature>
<feature type="transmembrane region" description="Helical" evidence="10">
    <location>
        <begin position="93"/>
        <end position="115"/>
    </location>
</feature>
<comment type="similarity">
    <text evidence="10">Belongs to the insect chemoreceptor superfamily. Heteromeric odorant receptor channel (TC 1.A.69) family.</text>
</comment>
<keyword evidence="6 10" id="KW-1133">Transmembrane helix</keyword>
<dbReference type="GO" id="GO:0007608">
    <property type="term" value="P:sensory perception of smell"/>
    <property type="evidence" value="ECO:0007669"/>
    <property type="project" value="UniProtKB-KW"/>
</dbReference>
<keyword evidence="4 10" id="KW-0812">Transmembrane</keyword>
<evidence type="ECO:0000256" key="5">
    <source>
        <dbReference type="ARBA" id="ARBA00022725"/>
    </source>
</evidence>
<evidence type="ECO:0000256" key="6">
    <source>
        <dbReference type="ARBA" id="ARBA00022989"/>
    </source>
</evidence>
<dbReference type="GO" id="GO:0007165">
    <property type="term" value="P:signal transduction"/>
    <property type="evidence" value="ECO:0007669"/>
    <property type="project" value="UniProtKB-KW"/>
</dbReference>
<keyword evidence="2" id="KW-1003">Cell membrane</keyword>
<evidence type="ECO:0000313" key="12">
    <source>
        <dbReference type="Proteomes" id="UP001549921"/>
    </source>
</evidence>
<feature type="transmembrane region" description="Helical" evidence="10">
    <location>
        <begin position="202"/>
        <end position="232"/>
    </location>
</feature>
<evidence type="ECO:0000256" key="9">
    <source>
        <dbReference type="ARBA" id="ARBA00023224"/>
    </source>
</evidence>
<comment type="subcellular location">
    <subcellularLocation>
        <location evidence="1 10">Cell membrane</location>
        <topology evidence="1 10">Multi-pass membrane protein</topology>
    </subcellularLocation>
</comment>
<evidence type="ECO:0000256" key="1">
    <source>
        <dbReference type="ARBA" id="ARBA00004651"/>
    </source>
</evidence>
<proteinExistence type="inferred from homology"/>
<keyword evidence="5 10" id="KW-0552">Olfaction</keyword>
<reference evidence="11 12" key="1">
    <citation type="submission" date="2024-06" db="EMBL/GenBank/DDBJ databases">
        <title>A chromosome-level genome assembly of beet webworm, Loxostege sticticalis.</title>
        <authorList>
            <person name="Zhang Y."/>
        </authorList>
    </citation>
    <scope>NUCLEOTIDE SEQUENCE [LARGE SCALE GENOMIC DNA]</scope>
    <source>
        <strain evidence="11">AQ028</strain>
        <tissue evidence="11">Male pupae</tissue>
    </source>
</reference>
<dbReference type="EMBL" id="JBEDNZ010000017">
    <property type="protein sequence ID" value="KAL0821457.1"/>
    <property type="molecule type" value="Genomic_DNA"/>
</dbReference>
<dbReference type="Proteomes" id="UP001549921">
    <property type="component" value="Unassembled WGS sequence"/>
</dbReference>
<evidence type="ECO:0000256" key="7">
    <source>
        <dbReference type="ARBA" id="ARBA00023136"/>
    </source>
</evidence>
<comment type="caution">
    <text evidence="11">The sequence shown here is derived from an EMBL/GenBank/DDBJ whole genome shotgun (WGS) entry which is preliminary data.</text>
</comment>
<evidence type="ECO:0000256" key="4">
    <source>
        <dbReference type="ARBA" id="ARBA00022692"/>
    </source>
</evidence>
<protein>
    <recommendedName>
        <fullName evidence="10">Odorant receptor</fullName>
    </recommendedName>
</protein>